<keyword evidence="3" id="KW-0677">Repeat</keyword>
<dbReference type="InterPro" id="IPR001611">
    <property type="entry name" value="Leu-rich_rpt"/>
</dbReference>
<feature type="transmembrane region" description="Helical" evidence="5">
    <location>
        <begin position="790"/>
        <end position="811"/>
    </location>
</feature>
<evidence type="ECO:0000256" key="5">
    <source>
        <dbReference type="SAM" id="Phobius"/>
    </source>
</evidence>
<gene>
    <name evidence="7" type="ORF">BSAL_01230</name>
</gene>
<keyword evidence="6" id="KW-0732">Signal</keyword>
<evidence type="ECO:0000256" key="1">
    <source>
        <dbReference type="ARBA" id="ARBA00004196"/>
    </source>
</evidence>
<proteinExistence type="predicted"/>
<sequence>MPDARVFFLFLFLLCEAEEPRMTFQYVTTVLVILLHFVCGNNNRSSDTINPTAERAALVLFYTATDGATWSLNDSASSNGLTGLGGQPWDVTNSSSNYCYWFGIQCGYYVIATNEPAYGVQAIQLPSCGLTGSLPSSDTWCSSLPILSILNLPNNKLQGTIPESLGQCTGMINFVLYSNRLQGTIPSSLSQFTEMINFNLRGNQLVGSLPSSLSTFTDIEFFDVSANRLSGTLPPQYASWSVLWKFDVAENALSGTLPAAYSSWGGSVAYFYVSNNSISGTLPSAYSAWTNFSVFGVDDNQFTGSFPPEYSSWGSSLIEFSPRNNQLSGSLPPEYSAWVGMTTFQVDNNPLTGTLPASYGAWKRVVYILICNTNITGPIPSSWGSMSRLYSLQLYINSLTGTLPPSLGNLTSLSSINLSMNNISGTVPVEAWSKLRVQSIMFQDNPHLSGNITASWNNIFATSAAGLPAIMSVCRTNICASKLSTLMWGYGCLPTAAIPMLLSVTLENMFSLFSIAVWTTSVECSTLAPSVAPTAQPTRTRTFHWEPTPPMNTTEMPPLERAVSDVSAVVSTAAIAAGVTGAASGGDLQMLSSVLGSTCMCGTVAATSKTMAYTTSPFANLGFAAVVVGNAGLAIAVALVFRVLLSVLVRRRLRKKPQAHAADERNEVAAMLRFPSFNIRLALFLNAGIFKAAIALITTIDDRSTAEIAAAFVGFAYVLCLGAYLETVIYRGRVLKIPLLYEAYTLQVDYHPVPQKVSRVVLPVGFWGPKLFRRQFGAITNGLRGDCTRLWCVLPLTNLATQLLFVLPVETSGGCDAVQIIGALVLIATSAFWCASHPTRALTSTLFSCASLLMVALVNITGALCRHNISSSDTVLKLALVGSNYRNHRNCEFAVDVLW</sequence>
<dbReference type="Gene3D" id="3.80.10.10">
    <property type="entry name" value="Ribonuclease Inhibitor"/>
    <property type="match status" value="2"/>
</dbReference>
<name>A0A0S4JAQ3_BODSA</name>
<keyword evidence="2" id="KW-0433">Leucine-rich repeat</keyword>
<comment type="subcellular location">
    <subcellularLocation>
        <location evidence="1">Cell envelope</location>
    </subcellularLocation>
</comment>
<feature type="signal peptide" evidence="6">
    <location>
        <begin position="1"/>
        <end position="17"/>
    </location>
</feature>
<accession>A0A0S4JAQ3</accession>
<dbReference type="InterPro" id="IPR051848">
    <property type="entry name" value="PGIP"/>
</dbReference>
<dbReference type="SUPFAM" id="SSF52047">
    <property type="entry name" value="RNI-like"/>
    <property type="match status" value="1"/>
</dbReference>
<evidence type="ECO:0000256" key="4">
    <source>
        <dbReference type="ARBA" id="ARBA00023136"/>
    </source>
</evidence>
<dbReference type="AlphaFoldDB" id="A0A0S4JAQ3"/>
<dbReference type="SUPFAM" id="SSF52058">
    <property type="entry name" value="L domain-like"/>
    <property type="match status" value="1"/>
</dbReference>
<reference evidence="8" key="1">
    <citation type="submission" date="2015-09" db="EMBL/GenBank/DDBJ databases">
        <authorList>
            <consortium name="Pathogen Informatics"/>
        </authorList>
    </citation>
    <scope>NUCLEOTIDE SEQUENCE [LARGE SCALE GENOMIC DNA]</scope>
    <source>
        <strain evidence="8">Lake Konstanz</strain>
    </source>
</reference>
<feature type="transmembrane region" description="Helical" evidence="5">
    <location>
        <begin position="817"/>
        <end position="835"/>
    </location>
</feature>
<dbReference type="PANTHER" id="PTHR48059">
    <property type="entry name" value="POLYGALACTURONASE INHIBITOR 1"/>
    <property type="match status" value="1"/>
</dbReference>
<feature type="transmembrane region" description="Helical" evidence="5">
    <location>
        <begin position="842"/>
        <end position="864"/>
    </location>
</feature>
<dbReference type="EMBL" id="CYKH01001496">
    <property type="protein sequence ID" value="CUG87314.1"/>
    <property type="molecule type" value="Genomic_DNA"/>
</dbReference>
<dbReference type="FunFam" id="3.80.10.10:FF:000095">
    <property type="entry name" value="LRR receptor-like serine/threonine-protein kinase GSO1"/>
    <property type="match status" value="1"/>
</dbReference>
<protein>
    <submittedName>
        <fullName evidence="7">GP46-like surface antigen, putative</fullName>
    </submittedName>
</protein>
<feature type="chain" id="PRO_5006622215" evidence="6">
    <location>
        <begin position="18"/>
        <end position="899"/>
    </location>
</feature>
<evidence type="ECO:0000313" key="8">
    <source>
        <dbReference type="Proteomes" id="UP000051952"/>
    </source>
</evidence>
<keyword evidence="4 5" id="KW-0472">Membrane</keyword>
<organism evidence="7 8">
    <name type="scientific">Bodo saltans</name>
    <name type="common">Flagellated protozoan</name>
    <dbReference type="NCBI Taxonomy" id="75058"/>
    <lineage>
        <taxon>Eukaryota</taxon>
        <taxon>Discoba</taxon>
        <taxon>Euglenozoa</taxon>
        <taxon>Kinetoplastea</taxon>
        <taxon>Metakinetoplastina</taxon>
        <taxon>Eubodonida</taxon>
        <taxon>Bodonidae</taxon>
        <taxon>Bodo</taxon>
    </lineage>
</organism>
<evidence type="ECO:0000256" key="2">
    <source>
        <dbReference type="ARBA" id="ARBA00022614"/>
    </source>
</evidence>
<keyword evidence="5" id="KW-0812">Transmembrane</keyword>
<feature type="transmembrane region" description="Helical" evidence="5">
    <location>
        <begin position="621"/>
        <end position="645"/>
    </location>
</feature>
<dbReference type="Proteomes" id="UP000051952">
    <property type="component" value="Unassembled WGS sequence"/>
</dbReference>
<dbReference type="VEuPathDB" id="TriTrypDB:BSAL_01230"/>
<evidence type="ECO:0000256" key="6">
    <source>
        <dbReference type="SAM" id="SignalP"/>
    </source>
</evidence>
<keyword evidence="8" id="KW-1185">Reference proteome</keyword>
<dbReference type="PANTHER" id="PTHR48059:SF30">
    <property type="entry name" value="OS06G0587000 PROTEIN"/>
    <property type="match status" value="1"/>
</dbReference>
<feature type="transmembrane region" description="Helical" evidence="5">
    <location>
        <begin position="706"/>
        <end position="725"/>
    </location>
</feature>
<keyword evidence="5" id="KW-1133">Transmembrane helix</keyword>
<evidence type="ECO:0000256" key="3">
    <source>
        <dbReference type="ARBA" id="ARBA00022737"/>
    </source>
</evidence>
<dbReference type="Pfam" id="PF00560">
    <property type="entry name" value="LRR_1"/>
    <property type="match status" value="1"/>
</dbReference>
<feature type="transmembrane region" description="Helical" evidence="5">
    <location>
        <begin position="681"/>
        <end position="700"/>
    </location>
</feature>
<dbReference type="InterPro" id="IPR032675">
    <property type="entry name" value="LRR_dom_sf"/>
</dbReference>
<evidence type="ECO:0000313" key="7">
    <source>
        <dbReference type="EMBL" id="CUG87314.1"/>
    </source>
</evidence>